<sequence length="163" mass="18595">MRQVQDVIFGECADLSRPILAEAYQWVLEHLAADGMVPRSDVSGPKLASFIRHASLFELVIEDGQVQDYHARVLASHIADNIQEISGRTGKDTLPGELFERWRITAQYLIEHRRPFRTQSQVFGKENKNAESLIAPVSEDGELTHALVFTEYWFDQPLFSHET</sequence>
<gene>
    <name evidence="1" type="ORF">SAMN04488071_1707</name>
</gene>
<dbReference type="EMBL" id="FNAK01000003">
    <property type="protein sequence ID" value="SDD92585.1"/>
    <property type="molecule type" value="Genomic_DNA"/>
</dbReference>
<evidence type="ECO:0000313" key="2">
    <source>
        <dbReference type="Proteomes" id="UP000183685"/>
    </source>
</evidence>
<dbReference type="OrthoDB" id="9939632at2"/>
<evidence type="ECO:0008006" key="3">
    <source>
        <dbReference type="Google" id="ProtNLM"/>
    </source>
</evidence>
<keyword evidence="2" id="KW-1185">Reference proteome</keyword>
<dbReference type="RefSeq" id="WP_068302856.1">
    <property type="nucleotide sequence ID" value="NZ_DAIOMO010000005.1"/>
</dbReference>
<reference evidence="1 2" key="1">
    <citation type="submission" date="2016-10" db="EMBL/GenBank/DDBJ databases">
        <authorList>
            <person name="de Groot N.N."/>
        </authorList>
    </citation>
    <scope>NUCLEOTIDE SEQUENCE [LARGE SCALE GENOMIC DNA]</scope>
    <source>
        <strain evidence="1 2">CGMCC 1.9109</strain>
    </source>
</reference>
<dbReference type="Proteomes" id="UP000183685">
    <property type="component" value="Unassembled WGS sequence"/>
</dbReference>
<proteinExistence type="predicted"/>
<organism evidence="1 2">
    <name type="scientific">Kordiimonas lacus</name>
    <dbReference type="NCBI Taxonomy" id="637679"/>
    <lineage>
        <taxon>Bacteria</taxon>
        <taxon>Pseudomonadati</taxon>
        <taxon>Pseudomonadota</taxon>
        <taxon>Alphaproteobacteria</taxon>
        <taxon>Kordiimonadales</taxon>
        <taxon>Kordiimonadaceae</taxon>
        <taxon>Kordiimonas</taxon>
    </lineage>
</organism>
<evidence type="ECO:0000313" key="1">
    <source>
        <dbReference type="EMBL" id="SDD92585.1"/>
    </source>
</evidence>
<accession>A0A1G6YSF4</accession>
<dbReference type="AlphaFoldDB" id="A0A1G6YSF4"/>
<name>A0A1G6YSF4_9PROT</name>
<protein>
    <recommendedName>
        <fullName evidence="3">PAS domain-containing protein</fullName>
    </recommendedName>
</protein>